<feature type="transmembrane region" description="Helical" evidence="1">
    <location>
        <begin position="47"/>
        <end position="67"/>
    </location>
</feature>
<dbReference type="Proteomes" id="UP000248259">
    <property type="component" value="Unassembled WGS sequence"/>
</dbReference>
<keyword evidence="1" id="KW-1133">Transmembrane helix</keyword>
<dbReference type="OrthoDB" id="8526307at2"/>
<name>A0A323V0M3_9RHOO</name>
<keyword evidence="1" id="KW-0472">Membrane</keyword>
<evidence type="ECO:0000256" key="1">
    <source>
        <dbReference type="SAM" id="Phobius"/>
    </source>
</evidence>
<dbReference type="RefSeq" id="WP_110523534.1">
    <property type="nucleotide sequence ID" value="NZ_QKOE01000003.1"/>
</dbReference>
<gene>
    <name evidence="2" type="ORF">DNK49_06585</name>
</gene>
<protein>
    <submittedName>
        <fullName evidence="2">Transcription regulator</fullName>
    </submittedName>
</protein>
<feature type="transmembrane region" description="Helical" evidence="1">
    <location>
        <begin position="112"/>
        <end position="134"/>
    </location>
</feature>
<dbReference type="AlphaFoldDB" id="A0A323V0M3"/>
<keyword evidence="3" id="KW-1185">Reference proteome</keyword>
<accession>A0A323V0M3</accession>
<evidence type="ECO:0000313" key="2">
    <source>
        <dbReference type="EMBL" id="PZA17520.1"/>
    </source>
</evidence>
<feature type="transmembrane region" description="Helical" evidence="1">
    <location>
        <begin position="73"/>
        <end position="91"/>
    </location>
</feature>
<evidence type="ECO:0000313" key="3">
    <source>
        <dbReference type="Proteomes" id="UP000248259"/>
    </source>
</evidence>
<sequence length="142" mass="15744">MVDPRMLTDAAEPPYAAGNSLLHRLAAEVWDHLWPWSRSGFQRQRTLQAAGLALALAASTAWVLAALGRLDAGAIIAWWFGWSVFEILVRLGAKPYVKDGPWWGKRYRRASLMDMICYVGFKNLLIGTSLFIGLKSAGLVVL</sequence>
<reference evidence="2 3" key="1">
    <citation type="submission" date="2018-06" db="EMBL/GenBank/DDBJ databases">
        <title>Azoarcus communis strain SWub3 genome.</title>
        <authorList>
            <person name="Zorraquino Salvo V."/>
            <person name="Toubiana D."/>
            <person name="Blumwald E."/>
        </authorList>
    </citation>
    <scope>NUCLEOTIDE SEQUENCE [LARGE SCALE GENOMIC DNA]</scope>
    <source>
        <strain evidence="2 3">SWub3</strain>
    </source>
</reference>
<comment type="caution">
    <text evidence="2">The sequence shown here is derived from an EMBL/GenBank/DDBJ whole genome shotgun (WGS) entry which is preliminary data.</text>
</comment>
<keyword evidence="1" id="KW-0812">Transmembrane</keyword>
<proteinExistence type="predicted"/>
<dbReference type="EMBL" id="QKOE01000003">
    <property type="protein sequence ID" value="PZA17520.1"/>
    <property type="molecule type" value="Genomic_DNA"/>
</dbReference>
<organism evidence="2 3">
    <name type="scientific">Parazoarcus communis SWub3 = DSM 12120</name>
    <dbReference type="NCBI Taxonomy" id="1121029"/>
    <lineage>
        <taxon>Bacteria</taxon>
        <taxon>Pseudomonadati</taxon>
        <taxon>Pseudomonadota</taxon>
        <taxon>Betaproteobacteria</taxon>
        <taxon>Rhodocyclales</taxon>
        <taxon>Zoogloeaceae</taxon>
        <taxon>Parazoarcus</taxon>
    </lineage>
</organism>